<evidence type="ECO:0000256" key="2">
    <source>
        <dbReference type="SAM" id="Coils"/>
    </source>
</evidence>
<evidence type="ECO:0000313" key="6">
    <source>
        <dbReference type="Proteomes" id="UP000039865"/>
    </source>
</evidence>
<gene>
    <name evidence="5" type="primary">Contig5090.g5441</name>
    <name evidence="5" type="ORF">STYLEM_2831</name>
</gene>
<dbReference type="PANTHER" id="PTHR46014">
    <property type="entry name" value="TETRATRICOPEPTIDE REPEAT PROTEIN 1"/>
    <property type="match status" value="1"/>
</dbReference>
<dbReference type="SUPFAM" id="SSF48452">
    <property type="entry name" value="TPR-like"/>
    <property type="match status" value="1"/>
</dbReference>
<evidence type="ECO:0000256" key="1">
    <source>
        <dbReference type="PROSITE-ProRule" id="PRU00339"/>
    </source>
</evidence>
<evidence type="ECO:0000256" key="4">
    <source>
        <dbReference type="SAM" id="Phobius"/>
    </source>
</evidence>
<dbReference type="SMART" id="SM00028">
    <property type="entry name" value="TPR"/>
    <property type="match status" value="3"/>
</dbReference>
<evidence type="ECO:0000313" key="5">
    <source>
        <dbReference type="EMBL" id="CDW73843.1"/>
    </source>
</evidence>
<feature type="repeat" description="TPR" evidence="1">
    <location>
        <begin position="278"/>
        <end position="311"/>
    </location>
</feature>
<name>A0A077ZZC1_STYLE</name>
<keyword evidence="1" id="KW-0802">TPR repeat</keyword>
<keyword evidence="4" id="KW-1133">Transmembrane helix</keyword>
<reference evidence="5 6" key="1">
    <citation type="submission" date="2014-06" db="EMBL/GenBank/DDBJ databases">
        <authorList>
            <person name="Swart Estienne"/>
        </authorList>
    </citation>
    <scope>NUCLEOTIDE SEQUENCE [LARGE SCALE GENOMIC DNA]</scope>
    <source>
        <strain evidence="5 6">130c</strain>
    </source>
</reference>
<organism evidence="5 6">
    <name type="scientific">Stylonychia lemnae</name>
    <name type="common">Ciliate</name>
    <dbReference type="NCBI Taxonomy" id="5949"/>
    <lineage>
        <taxon>Eukaryota</taxon>
        <taxon>Sar</taxon>
        <taxon>Alveolata</taxon>
        <taxon>Ciliophora</taxon>
        <taxon>Intramacronucleata</taxon>
        <taxon>Spirotrichea</taxon>
        <taxon>Stichotrichia</taxon>
        <taxon>Sporadotrichida</taxon>
        <taxon>Oxytrichidae</taxon>
        <taxon>Stylonychinae</taxon>
        <taxon>Stylonychia</taxon>
    </lineage>
</organism>
<dbReference type="PANTHER" id="PTHR46014:SF1">
    <property type="entry name" value="TETRATRICOPEPTIDE REPEAT PROTEIN 1"/>
    <property type="match status" value="1"/>
</dbReference>
<feature type="coiled-coil region" evidence="2">
    <location>
        <begin position="536"/>
        <end position="567"/>
    </location>
</feature>
<dbReference type="InterPro" id="IPR019734">
    <property type="entry name" value="TPR_rpt"/>
</dbReference>
<dbReference type="Proteomes" id="UP000039865">
    <property type="component" value="Unassembled WGS sequence"/>
</dbReference>
<feature type="transmembrane region" description="Helical" evidence="4">
    <location>
        <begin position="576"/>
        <end position="594"/>
    </location>
</feature>
<dbReference type="OrthoDB" id="298012at2759"/>
<dbReference type="AlphaFoldDB" id="A0A077ZZC1"/>
<proteinExistence type="predicted"/>
<dbReference type="InterPro" id="IPR052769">
    <property type="entry name" value="TPR_domain_protein"/>
</dbReference>
<dbReference type="InterPro" id="IPR011990">
    <property type="entry name" value="TPR-like_helical_dom_sf"/>
</dbReference>
<keyword evidence="4" id="KW-0812">Transmembrane</keyword>
<dbReference type="EMBL" id="CCKQ01002744">
    <property type="protein sequence ID" value="CDW73843.1"/>
    <property type="molecule type" value="Genomic_DNA"/>
</dbReference>
<keyword evidence="4" id="KW-0472">Membrane</keyword>
<feature type="region of interest" description="Disordered" evidence="3">
    <location>
        <begin position="403"/>
        <end position="422"/>
    </location>
</feature>
<evidence type="ECO:0000256" key="3">
    <source>
        <dbReference type="SAM" id="MobiDB-lite"/>
    </source>
</evidence>
<keyword evidence="2" id="KW-0175">Coiled coil</keyword>
<dbReference type="Gene3D" id="1.25.40.10">
    <property type="entry name" value="Tetratricopeptide repeat domain"/>
    <property type="match status" value="1"/>
</dbReference>
<feature type="compositionally biased region" description="Basic and acidic residues" evidence="3">
    <location>
        <begin position="403"/>
        <end position="415"/>
    </location>
</feature>
<protein>
    <submittedName>
        <fullName evidence="5">Tpr domain containing protein</fullName>
    </submittedName>
</protein>
<sequence length="617" mass="72718">MSCPFLDPTMLARLPPEKREEMKEMYHKMKQEQNDHLKIDIKEDEIDNISPEQMMMGMTGASTSMGSSLCPMMSTGSSGGSQASEEQEPLNFQDQFENDPQAFMERMAKMQDAGGSCPMMSSKYFDPFNEKMEFGWSCNYKSRWAFLLNHKGRLTTRKYLLGRKLMERLPYPLKHTLFHPDDLKKLRDKPFSGLFFHFDKYKEEANKLYKEGEYFEAIEYYEQILSVFKWLDFTDKEKNDDFFKALKLDPILDKDIKVSEKDLGDDECEIEMRKNLVVTLLMSIGYCYLKLFFFDEALKCFNYSLEIAPEATDVYLRRSQCFMYNKESDMQDLKQAVNDANKALEKRPKDKFYNNHKKDLENVVQNYVTNKVMFIKEMIGKAEAQLALRQKLKLKRQRYLEETKGVAQDQEKQNSDDEQEDLTYPEECRVLDIMKDKYYDAVQFFNDTEDKKQLQLAVKEYQRFCYLYDKMSRFLVFDPTEIEEDIYQRLGESEKTALSNPKIVKEINIIRRRKAAKILEDEDVNILNFQMFQYALKLFQKEKKKKLKEEEEKKQREEELLNGGKKQTAQGSMGKLILINFLFFMVVASGIMFASGTSLFDLLGVTYFAAKKKDEGF</sequence>
<dbReference type="PROSITE" id="PS50005">
    <property type="entry name" value="TPR"/>
    <property type="match status" value="1"/>
</dbReference>
<keyword evidence="6" id="KW-1185">Reference proteome</keyword>
<dbReference type="InParanoid" id="A0A077ZZC1"/>
<dbReference type="OMA" id="ECEIEMR"/>
<accession>A0A077ZZC1</accession>